<comment type="subcellular location">
    <subcellularLocation>
        <location evidence="1">Cytoplasm</location>
    </subcellularLocation>
</comment>
<keyword evidence="3" id="KW-0963">Cytoplasm</keyword>
<dbReference type="InterPro" id="IPR007793">
    <property type="entry name" value="DivIVA_fam"/>
</dbReference>
<feature type="coiled-coil region" evidence="7">
    <location>
        <begin position="36"/>
        <end position="84"/>
    </location>
</feature>
<organism evidence="9 10">
    <name type="scientific">Lactococcus termiticola</name>
    <dbReference type="NCBI Taxonomy" id="2169526"/>
    <lineage>
        <taxon>Bacteria</taxon>
        <taxon>Bacillati</taxon>
        <taxon>Bacillota</taxon>
        <taxon>Bacilli</taxon>
        <taxon>Lactobacillales</taxon>
        <taxon>Streptococcaceae</taxon>
        <taxon>Lactococcus</taxon>
    </lineage>
</organism>
<name>A0A2R5HHX9_9LACT</name>
<dbReference type="OrthoDB" id="9815492at2"/>
<evidence type="ECO:0000313" key="9">
    <source>
        <dbReference type="EMBL" id="GBG97015.1"/>
    </source>
</evidence>
<reference evidence="9 10" key="1">
    <citation type="journal article" date="2018" name="Genome Announc.">
        <title>Draft Genome Sequence of Lactococcus sp. Strain NtB2 (JCM 32569), Isolated from the Gut of the Higher Termite Nasutitermes takasagoensis.</title>
        <authorList>
            <person name="Noda S."/>
            <person name="Aihara C."/>
            <person name="Yuki M."/>
            <person name="Ohkuma M."/>
        </authorList>
    </citation>
    <scope>NUCLEOTIDE SEQUENCE [LARGE SCALE GENOMIC DNA]</scope>
    <source>
        <strain evidence="9 10">NtB2</strain>
    </source>
</reference>
<gene>
    <name evidence="9" type="primary">divIVA</name>
    <name evidence="9" type="ORF">NtB2_01152</name>
</gene>
<feature type="compositionally biased region" description="Basic and acidic residues" evidence="8">
    <location>
        <begin position="197"/>
        <end position="214"/>
    </location>
</feature>
<dbReference type="InterPro" id="IPR019933">
    <property type="entry name" value="DivIVA_domain"/>
</dbReference>
<keyword evidence="5 7" id="KW-0175">Coiled coil</keyword>
<protein>
    <submittedName>
        <fullName evidence="9">Cell division protein DivIVA</fullName>
    </submittedName>
</protein>
<dbReference type="AlphaFoldDB" id="A0A2R5HHX9"/>
<evidence type="ECO:0000256" key="5">
    <source>
        <dbReference type="ARBA" id="ARBA00023054"/>
    </source>
</evidence>
<evidence type="ECO:0000256" key="8">
    <source>
        <dbReference type="SAM" id="MobiDB-lite"/>
    </source>
</evidence>
<dbReference type="Pfam" id="PF05103">
    <property type="entry name" value="DivIVA"/>
    <property type="match status" value="1"/>
</dbReference>
<evidence type="ECO:0000313" key="10">
    <source>
        <dbReference type="Proteomes" id="UP000245021"/>
    </source>
</evidence>
<evidence type="ECO:0000256" key="3">
    <source>
        <dbReference type="ARBA" id="ARBA00022490"/>
    </source>
</evidence>
<dbReference type="RefSeq" id="WP_109245981.1">
    <property type="nucleotide sequence ID" value="NZ_BFFO01000006.1"/>
</dbReference>
<feature type="compositionally biased region" description="Basic and acidic residues" evidence="8">
    <location>
        <begin position="226"/>
        <end position="235"/>
    </location>
</feature>
<evidence type="ECO:0000256" key="1">
    <source>
        <dbReference type="ARBA" id="ARBA00004496"/>
    </source>
</evidence>
<keyword evidence="6" id="KW-0131">Cell cycle</keyword>
<evidence type="ECO:0000256" key="6">
    <source>
        <dbReference type="ARBA" id="ARBA00023306"/>
    </source>
</evidence>
<dbReference type="GO" id="GO:0051301">
    <property type="term" value="P:cell division"/>
    <property type="evidence" value="ECO:0007669"/>
    <property type="project" value="UniProtKB-KW"/>
</dbReference>
<dbReference type="PANTHER" id="PTHR35794:SF2">
    <property type="entry name" value="CELL DIVISION PROTEIN DIVIVA"/>
    <property type="match status" value="1"/>
</dbReference>
<evidence type="ECO:0000256" key="7">
    <source>
        <dbReference type="SAM" id="Coils"/>
    </source>
</evidence>
<dbReference type="PANTHER" id="PTHR35794">
    <property type="entry name" value="CELL DIVISION PROTEIN DIVIVA"/>
    <property type="match status" value="1"/>
</dbReference>
<dbReference type="NCBIfam" id="TIGR03544">
    <property type="entry name" value="DivI1A_domain"/>
    <property type="match status" value="1"/>
</dbReference>
<accession>A0A2R5HHX9</accession>
<dbReference type="GO" id="GO:0005737">
    <property type="term" value="C:cytoplasm"/>
    <property type="evidence" value="ECO:0007669"/>
    <property type="project" value="UniProtKB-SubCell"/>
</dbReference>
<dbReference type="Gene3D" id="6.10.250.660">
    <property type="match status" value="1"/>
</dbReference>
<dbReference type="EMBL" id="BFFO01000006">
    <property type="protein sequence ID" value="GBG97015.1"/>
    <property type="molecule type" value="Genomic_DNA"/>
</dbReference>
<evidence type="ECO:0000256" key="4">
    <source>
        <dbReference type="ARBA" id="ARBA00022618"/>
    </source>
</evidence>
<keyword evidence="4 9" id="KW-0132">Cell division</keyword>
<proteinExistence type="inferred from homology"/>
<comment type="caution">
    <text evidence="9">The sequence shown here is derived from an EMBL/GenBank/DDBJ whole genome shotgun (WGS) entry which is preliminary data.</text>
</comment>
<dbReference type="Proteomes" id="UP000245021">
    <property type="component" value="Unassembled WGS sequence"/>
</dbReference>
<sequence>MALSSLDIQNKTFDTKFRGYDKVEIDEFLDLVTRDYDEFAQTIKDQDRELKTLREQIKYYDDMRDTLNNSIVVAQDAADNLRSQAEAESGKIIDDAGVKGQNIIEGAKKEGGVILTQASADASRLIRDADDLRRKMRLYHQRMKQLIEAQLANVNSEEWTEVLNPSELMILNPEEKLQEIVDNAASTAAAQTEEPEAEAKAEEVVEAKPEEKTSEITSEAISEVTSEAKESKAEATETAEEASSEAKSESIDFGNTMEFNK</sequence>
<feature type="compositionally biased region" description="Polar residues" evidence="8">
    <location>
        <begin position="215"/>
        <end position="224"/>
    </location>
</feature>
<feature type="coiled-coil region" evidence="7">
    <location>
        <begin position="115"/>
        <end position="149"/>
    </location>
</feature>
<comment type="similarity">
    <text evidence="2">Belongs to the DivIVA family.</text>
</comment>
<feature type="region of interest" description="Disordered" evidence="8">
    <location>
        <begin position="191"/>
        <end position="261"/>
    </location>
</feature>
<keyword evidence="10" id="KW-1185">Reference proteome</keyword>
<evidence type="ECO:0000256" key="2">
    <source>
        <dbReference type="ARBA" id="ARBA00009008"/>
    </source>
</evidence>